<gene>
    <name evidence="1" type="ORF">LOK49_LG03G01150</name>
</gene>
<dbReference type="EMBL" id="CM045763">
    <property type="protein sequence ID" value="KAI8021164.1"/>
    <property type="molecule type" value="Genomic_DNA"/>
</dbReference>
<sequence length="161" mass="19006">MLTMGWSVVYQFCRVQNQIDRYLKFVPLISLVHEYRMQNLKDNLVIMLFRSWPFKSILIMLALGAHELGLVVLMVIVHSHASSNTLDGLNMFDGTDSHYFYSGSRGYHWMWASRPFNYGHWEVIRFLLSNARWWLEEFKFGGFRFDGATSIMYTHHGLQQS</sequence>
<evidence type="ECO:0000313" key="2">
    <source>
        <dbReference type="Proteomes" id="UP001060215"/>
    </source>
</evidence>
<reference evidence="1 2" key="1">
    <citation type="journal article" date="2022" name="Plant J.">
        <title>Chromosome-level genome of Camellia lanceoleosa provides a valuable resource for understanding genome evolution and self-incompatibility.</title>
        <authorList>
            <person name="Gong W."/>
            <person name="Xiao S."/>
            <person name="Wang L."/>
            <person name="Liao Z."/>
            <person name="Chang Y."/>
            <person name="Mo W."/>
            <person name="Hu G."/>
            <person name="Li W."/>
            <person name="Zhao G."/>
            <person name="Zhu H."/>
            <person name="Hu X."/>
            <person name="Ji K."/>
            <person name="Xiang X."/>
            <person name="Song Q."/>
            <person name="Yuan D."/>
            <person name="Jin S."/>
            <person name="Zhang L."/>
        </authorList>
    </citation>
    <scope>NUCLEOTIDE SEQUENCE [LARGE SCALE GENOMIC DNA]</scope>
    <source>
        <strain evidence="1">SQ_2022a</strain>
    </source>
</reference>
<name>A0ACC0I615_9ERIC</name>
<evidence type="ECO:0000313" key="1">
    <source>
        <dbReference type="EMBL" id="KAI8021164.1"/>
    </source>
</evidence>
<comment type="caution">
    <text evidence="1">The sequence shown here is derived from an EMBL/GenBank/DDBJ whole genome shotgun (WGS) entry which is preliminary data.</text>
</comment>
<keyword evidence="2" id="KW-1185">Reference proteome</keyword>
<proteinExistence type="predicted"/>
<protein>
    <submittedName>
        <fullName evidence="1">Uncharacterized protein</fullName>
    </submittedName>
</protein>
<dbReference type="Proteomes" id="UP001060215">
    <property type="component" value="Chromosome 6"/>
</dbReference>
<organism evidence="1 2">
    <name type="scientific">Camellia lanceoleosa</name>
    <dbReference type="NCBI Taxonomy" id="1840588"/>
    <lineage>
        <taxon>Eukaryota</taxon>
        <taxon>Viridiplantae</taxon>
        <taxon>Streptophyta</taxon>
        <taxon>Embryophyta</taxon>
        <taxon>Tracheophyta</taxon>
        <taxon>Spermatophyta</taxon>
        <taxon>Magnoliopsida</taxon>
        <taxon>eudicotyledons</taxon>
        <taxon>Gunneridae</taxon>
        <taxon>Pentapetalae</taxon>
        <taxon>asterids</taxon>
        <taxon>Ericales</taxon>
        <taxon>Theaceae</taxon>
        <taxon>Camellia</taxon>
    </lineage>
</organism>
<accession>A0ACC0I615</accession>